<dbReference type="SUPFAM" id="SSF49899">
    <property type="entry name" value="Concanavalin A-like lectins/glucanases"/>
    <property type="match status" value="1"/>
</dbReference>
<dbReference type="GO" id="GO:0016787">
    <property type="term" value="F:hydrolase activity"/>
    <property type="evidence" value="ECO:0007669"/>
    <property type="project" value="InterPro"/>
</dbReference>
<feature type="region of interest" description="Disordered" evidence="1">
    <location>
        <begin position="85"/>
        <end position="114"/>
    </location>
</feature>
<dbReference type="Proteomes" id="UP000004221">
    <property type="component" value="Unassembled WGS sequence"/>
</dbReference>
<accession>I4ELK2</accession>
<feature type="region of interest" description="Disordered" evidence="1">
    <location>
        <begin position="344"/>
        <end position="365"/>
    </location>
</feature>
<feature type="domain" description="Excalibur calcium-binding" evidence="2">
    <location>
        <begin position="329"/>
        <end position="365"/>
    </location>
</feature>
<feature type="compositionally biased region" description="Pro residues" evidence="1">
    <location>
        <begin position="303"/>
        <end position="313"/>
    </location>
</feature>
<protein>
    <recommendedName>
        <fullName evidence="2">Excalibur calcium-binding domain-containing protein</fullName>
    </recommendedName>
</protein>
<name>I4ELK2_9BACT</name>
<dbReference type="EMBL" id="CAGS01000464">
    <property type="protein sequence ID" value="CCF85564.1"/>
    <property type="molecule type" value="Genomic_DNA"/>
</dbReference>
<gene>
    <name evidence="3" type="ORF">NITHO_5160008</name>
</gene>
<dbReference type="Pfam" id="PF06439">
    <property type="entry name" value="3keto-disac_hyd"/>
    <property type="match status" value="1"/>
</dbReference>
<comment type="caution">
    <text evidence="3">The sequence shown here is derived from an EMBL/GenBank/DDBJ whole genome shotgun (WGS) entry which is preliminary data.</text>
</comment>
<dbReference type="SMART" id="SM00894">
    <property type="entry name" value="Excalibur"/>
    <property type="match status" value="1"/>
</dbReference>
<feature type="region of interest" description="Disordered" evidence="1">
    <location>
        <begin position="299"/>
        <end position="332"/>
    </location>
</feature>
<evidence type="ECO:0000313" key="4">
    <source>
        <dbReference type="Proteomes" id="UP000004221"/>
    </source>
</evidence>
<dbReference type="AlphaFoldDB" id="I4ELK2"/>
<dbReference type="InterPro" id="IPR010496">
    <property type="entry name" value="AL/BT2_dom"/>
</dbReference>
<evidence type="ECO:0000313" key="3">
    <source>
        <dbReference type="EMBL" id="CCF85564.1"/>
    </source>
</evidence>
<evidence type="ECO:0000259" key="2">
    <source>
        <dbReference type="SMART" id="SM00894"/>
    </source>
</evidence>
<keyword evidence="4" id="KW-1185">Reference proteome</keyword>
<dbReference type="Gene3D" id="2.60.120.560">
    <property type="entry name" value="Exo-inulinase, domain 1"/>
    <property type="match status" value="1"/>
</dbReference>
<proteinExistence type="predicted"/>
<dbReference type="InterPro" id="IPR008613">
    <property type="entry name" value="Excalibur_Ca-bd_domain"/>
</dbReference>
<reference evidence="3 4" key="1">
    <citation type="journal article" date="2012" name="ISME J.">
        <title>Nitrification expanded: discovery, physiology and genomics of a nitrite-oxidizing bacterium from the phylum Chloroflexi.</title>
        <authorList>
            <person name="Sorokin D.Y."/>
            <person name="Lucker S."/>
            <person name="Vejmelkova D."/>
            <person name="Kostrikina N.A."/>
            <person name="Kleerebezem R."/>
            <person name="Rijpstra W.I."/>
            <person name="Damste J.S."/>
            <person name="Le Paslier D."/>
            <person name="Muyzer G."/>
            <person name="Wagner M."/>
            <person name="van Loosdrecht M.C."/>
            <person name="Daims H."/>
        </authorList>
    </citation>
    <scope>NUCLEOTIDE SEQUENCE [LARGE SCALE GENOMIC DNA]</scope>
    <source>
        <strain evidence="4">none</strain>
    </source>
</reference>
<dbReference type="Pfam" id="PF05901">
    <property type="entry name" value="Excalibur"/>
    <property type="match status" value="1"/>
</dbReference>
<feature type="compositionally biased region" description="Basic and acidic residues" evidence="1">
    <location>
        <begin position="351"/>
        <end position="365"/>
    </location>
</feature>
<sequence>MNSSGPFYANGQLIDHPLFQNPFYATGFPVTEAYWMRETVRGVSKWVLVQAFERRVLTFTPDNPDGWKVESGNVGQHYYQWRHGGGMNATTGGSNPGNTAGPSPSPKPSDTPSSTLLYQSSMTDWPAFNQDGDIGAVVGGTYHITAATQKFPRVKGHNLNFTDSTVSVAVRMVSPSQNAGACLFTRLVGADTAHYALCMAANGNAKASYDYVDGQGNPQSQELLPAKTYGGTLPANQWNTLKITAKGNALSFFINGTLMGTATAPSGGPSSGNIGVGVGNADSSPAEYEFRDIAVYAVTGGAAPPPSPSPSASPNPGEFNPSSYLGQGDKYNCSDFTQQQAQAVLNADPSDPNKLDGDHDGIACE</sequence>
<organism evidence="3 4">
    <name type="scientific">Nitrolancea hollandica Lb</name>
    <dbReference type="NCBI Taxonomy" id="1129897"/>
    <lineage>
        <taxon>Bacteria</taxon>
        <taxon>Pseudomonadati</taxon>
        <taxon>Thermomicrobiota</taxon>
        <taxon>Thermomicrobia</taxon>
        <taxon>Sphaerobacterales</taxon>
        <taxon>Sphaerobacterineae</taxon>
        <taxon>Sphaerobacteraceae</taxon>
        <taxon>Nitrolancea</taxon>
    </lineage>
</organism>
<evidence type="ECO:0000256" key="1">
    <source>
        <dbReference type="SAM" id="MobiDB-lite"/>
    </source>
</evidence>
<feature type="compositionally biased region" description="Polar residues" evidence="1">
    <location>
        <begin position="88"/>
        <end position="101"/>
    </location>
</feature>
<dbReference type="InterPro" id="IPR013320">
    <property type="entry name" value="ConA-like_dom_sf"/>
</dbReference>